<comment type="caution">
    <text evidence="2">The sequence shown here is derived from an EMBL/GenBank/DDBJ whole genome shotgun (WGS) entry which is preliminary data.</text>
</comment>
<keyword evidence="3" id="KW-1185">Reference proteome</keyword>
<proteinExistence type="predicted"/>
<dbReference type="Pfam" id="PF07795">
    <property type="entry name" value="DUF1635"/>
    <property type="match status" value="1"/>
</dbReference>
<keyword evidence="1" id="KW-0175">Coiled coil</keyword>
<sequence length="326" mass="35943">MEGIASVWCYQESINELKHKLLYTTNELESARVDAKAEMRKNEEYINQLLQLLNAAYRERDEARDQLQRLLSKTMPNSTTEICSIFKNLHSESPALKTKGLNSSYTESDSLSEAYNHHSYGSSPVDSFVDAVSSPEMSNMNIGDSSNLGKAYQPIIQESNVPISMDIFSSGNVYASIGTISSGEHKVDHASSVIDNLIKEKPLPLKGRLLQAVMEAGPLLQTLLVAGPLPRWQNPPPLQPFQIPAVTIKGCDPENVNQKPDPNLNNMAQGLLTSSYLGMPSQICSTSLLNFSGSPDSCLDNGVLLSTAMNQDFSHKQISRKRLRLQ</sequence>
<dbReference type="Proteomes" id="UP001141806">
    <property type="component" value="Unassembled WGS sequence"/>
</dbReference>
<name>A0A9Q0KY70_9MAGN</name>
<dbReference type="InterPro" id="IPR012862">
    <property type="entry name" value="DUF1635"/>
</dbReference>
<evidence type="ECO:0000313" key="2">
    <source>
        <dbReference type="EMBL" id="KAJ4979072.1"/>
    </source>
</evidence>
<evidence type="ECO:0000256" key="1">
    <source>
        <dbReference type="SAM" id="Coils"/>
    </source>
</evidence>
<dbReference type="OrthoDB" id="778241at2759"/>
<dbReference type="PANTHER" id="PTHR33431">
    <property type="entry name" value="ENABLED-LIKE PROTEIN (DUF1635)"/>
    <property type="match status" value="1"/>
</dbReference>
<accession>A0A9Q0KY70</accession>
<gene>
    <name evidence="2" type="ORF">NE237_009852</name>
</gene>
<feature type="coiled-coil region" evidence="1">
    <location>
        <begin position="28"/>
        <end position="73"/>
    </location>
</feature>
<reference evidence="2" key="1">
    <citation type="journal article" date="2023" name="Plant J.">
        <title>The genome of the king protea, Protea cynaroides.</title>
        <authorList>
            <person name="Chang J."/>
            <person name="Duong T.A."/>
            <person name="Schoeman C."/>
            <person name="Ma X."/>
            <person name="Roodt D."/>
            <person name="Barker N."/>
            <person name="Li Z."/>
            <person name="Van de Peer Y."/>
            <person name="Mizrachi E."/>
        </authorList>
    </citation>
    <scope>NUCLEOTIDE SEQUENCE</scope>
    <source>
        <tissue evidence="2">Young leaves</tissue>
    </source>
</reference>
<organism evidence="2 3">
    <name type="scientific">Protea cynaroides</name>
    <dbReference type="NCBI Taxonomy" id="273540"/>
    <lineage>
        <taxon>Eukaryota</taxon>
        <taxon>Viridiplantae</taxon>
        <taxon>Streptophyta</taxon>
        <taxon>Embryophyta</taxon>
        <taxon>Tracheophyta</taxon>
        <taxon>Spermatophyta</taxon>
        <taxon>Magnoliopsida</taxon>
        <taxon>Proteales</taxon>
        <taxon>Proteaceae</taxon>
        <taxon>Protea</taxon>
    </lineage>
</organism>
<dbReference type="AlphaFoldDB" id="A0A9Q0KY70"/>
<evidence type="ECO:0000313" key="3">
    <source>
        <dbReference type="Proteomes" id="UP001141806"/>
    </source>
</evidence>
<dbReference type="PANTHER" id="PTHR33431:SF12">
    <property type="entry name" value="HIGH MOBILITY GROUP BOX PROTEIN, PUTATIVE (DUF1635)-RELATED"/>
    <property type="match status" value="1"/>
</dbReference>
<dbReference type="EMBL" id="JAMYWD010000002">
    <property type="protein sequence ID" value="KAJ4979072.1"/>
    <property type="molecule type" value="Genomic_DNA"/>
</dbReference>
<protein>
    <submittedName>
        <fullName evidence="2">Uncharacterized protein</fullName>
    </submittedName>
</protein>